<gene>
    <name evidence="1" type="ORF">SAMN02745114_00896</name>
</gene>
<dbReference type="OrthoDB" id="1682956at2"/>
<protein>
    <submittedName>
        <fullName evidence="1">Putative DeoR family transcriptional regulator, stage III sporulation protein D</fullName>
    </submittedName>
</protein>
<proteinExistence type="predicted"/>
<dbReference type="Proteomes" id="UP000190657">
    <property type="component" value="Unassembled WGS sequence"/>
</dbReference>
<accession>A0A1T4LI45</accession>
<keyword evidence="2" id="KW-1185">Reference proteome</keyword>
<reference evidence="1 2" key="1">
    <citation type="submission" date="2017-02" db="EMBL/GenBank/DDBJ databases">
        <authorList>
            <person name="Peterson S.W."/>
        </authorList>
    </citation>
    <scope>NUCLEOTIDE SEQUENCE [LARGE SCALE GENOMIC DNA]</scope>
    <source>
        <strain evidence="1 2">ATCC 51222</strain>
    </source>
</reference>
<dbReference type="InterPro" id="IPR014208">
    <property type="entry name" value="Spore_III_D"/>
</dbReference>
<dbReference type="EMBL" id="FUWW01000008">
    <property type="protein sequence ID" value="SJZ54227.1"/>
    <property type="molecule type" value="Genomic_DNA"/>
</dbReference>
<name>A0A1T4LI45_9FIRM</name>
<sequence length="86" mass="9680">MTKNVESRCIELGEYIVENKTTVRQTAKVFGISKSTVHIDVTKRLGEIAPLLAGKVNEVLQSNKSQRHIRGGEATREKYRLIKGKK</sequence>
<dbReference type="STRING" id="290054.SAMN02745114_00896"/>
<dbReference type="Pfam" id="PF12116">
    <property type="entry name" value="SpoIIID"/>
    <property type="match status" value="1"/>
</dbReference>
<organism evidence="1 2">
    <name type="scientific">Eubacterium coprostanoligenes</name>
    <dbReference type="NCBI Taxonomy" id="290054"/>
    <lineage>
        <taxon>Bacteria</taxon>
        <taxon>Bacillati</taxon>
        <taxon>Bacillota</taxon>
        <taxon>Clostridia</taxon>
        <taxon>Eubacteriales</taxon>
        <taxon>Eubacteriaceae</taxon>
        <taxon>Eubacterium</taxon>
    </lineage>
</organism>
<evidence type="ECO:0000313" key="1">
    <source>
        <dbReference type="EMBL" id="SJZ54227.1"/>
    </source>
</evidence>
<dbReference type="NCBIfam" id="TIGR02844">
    <property type="entry name" value="spore_III_D"/>
    <property type="match status" value="1"/>
</dbReference>
<dbReference type="AlphaFoldDB" id="A0A1T4LI45"/>
<dbReference type="RefSeq" id="WP_078768387.1">
    <property type="nucleotide sequence ID" value="NZ_FUWW01000008.1"/>
</dbReference>
<evidence type="ECO:0000313" key="2">
    <source>
        <dbReference type="Proteomes" id="UP000190657"/>
    </source>
</evidence>